<comment type="caution">
    <text evidence="1">The sequence shown here is derived from an EMBL/GenBank/DDBJ whole genome shotgun (WGS) entry which is preliminary data.</text>
</comment>
<dbReference type="Proteomes" id="UP000310334">
    <property type="component" value="Unassembled WGS sequence"/>
</dbReference>
<evidence type="ECO:0000313" key="1">
    <source>
        <dbReference type="EMBL" id="THF79218.1"/>
    </source>
</evidence>
<reference evidence="1 2" key="1">
    <citation type="submission" date="2019-04" db="EMBL/GenBank/DDBJ databases">
        <title>Bacillus sediminilitoris sp. nov., isolated from a tidal flat sediment on the East China Sea.</title>
        <authorList>
            <person name="Wei Y."/>
            <person name="Mao H."/>
            <person name="Fang J."/>
        </authorList>
    </citation>
    <scope>NUCLEOTIDE SEQUENCE [LARGE SCALE GENOMIC DNA]</scope>
    <source>
        <strain evidence="1 2">DSL-17</strain>
    </source>
</reference>
<name>A0A4S4C132_9BACI</name>
<protein>
    <submittedName>
        <fullName evidence="1">Uncharacterized protein</fullName>
    </submittedName>
</protein>
<dbReference type="RefSeq" id="WP_136354421.1">
    <property type="nucleotide sequence ID" value="NZ_CP046266.1"/>
</dbReference>
<evidence type="ECO:0000313" key="2">
    <source>
        <dbReference type="Proteomes" id="UP000310334"/>
    </source>
</evidence>
<organism evidence="1 2">
    <name type="scientific">Metabacillus sediminilitoris</name>
    <dbReference type="NCBI Taxonomy" id="2567941"/>
    <lineage>
        <taxon>Bacteria</taxon>
        <taxon>Bacillati</taxon>
        <taxon>Bacillota</taxon>
        <taxon>Bacilli</taxon>
        <taxon>Bacillales</taxon>
        <taxon>Bacillaceae</taxon>
        <taxon>Metabacillus</taxon>
    </lineage>
</organism>
<gene>
    <name evidence="1" type="ORF">E6W99_12730</name>
</gene>
<sequence length="81" mass="9298">MSEKDKQIIQQLKQSLLHLDEALNLSIEMLEEDAKNKQTITAVWEEFLSTFFGRVKSKGNASSVNLSKLVPLPKLARFFKF</sequence>
<dbReference type="AlphaFoldDB" id="A0A4S4C132"/>
<dbReference type="OrthoDB" id="2905737at2"/>
<proteinExistence type="predicted"/>
<accession>A0A4S4C132</accession>
<dbReference type="EMBL" id="SSNT01000009">
    <property type="protein sequence ID" value="THF79218.1"/>
    <property type="molecule type" value="Genomic_DNA"/>
</dbReference>
<keyword evidence="2" id="KW-1185">Reference proteome</keyword>